<keyword evidence="7 10" id="KW-0472">Membrane</keyword>
<evidence type="ECO:0000256" key="9">
    <source>
        <dbReference type="ARBA" id="ARBA00023237"/>
    </source>
</evidence>
<dbReference type="PANTHER" id="PTHR30069">
    <property type="entry name" value="TONB-DEPENDENT OUTER MEMBRANE RECEPTOR"/>
    <property type="match status" value="1"/>
</dbReference>
<evidence type="ECO:0000313" key="14">
    <source>
        <dbReference type="EMBL" id="EXG77664.1"/>
    </source>
</evidence>
<dbReference type="PANTHER" id="PTHR30069:SF29">
    <property type="entry name" value="HEMOGLOBIN AND HEMOGLOBIN-HAPTOGLOBIN-BINDING PROTEIN 1-RELATED"/>
    <property type="match status" value="1"/>
</dbReference>
<comment type="similarity">
    <text evidence="10 11">Belongs to the TonB-dependent receptor family.</text>
</comment>
<dbReference type="InterPro" id="IPR000531">
    <property type="entry name" value="Beta-barrel_TonB"/>
</dbReference>
<dbReference type="PROSITE" id="PS52016">
    <property type="entry name" value="TONB_DEPENDENT_REC_3"/>
    <property type="match status" value="1"/>
</dbReference>
<keyword evidence="5" id="KW-0732">Signal</keyword>
<organism evidence="14 15">
    <name type="scientific">Xylanibacter oryzae DSM 17970</name>
    <dbReference type="NCBI Taxonomy" id="915438"/>
    <lineage>
        <taxon>Bacteria</taxon>
        <taxon>Pseudomonadati</taxon>
        <taxon>Bacteroidota</taxon>
        <taxon>Bacteroidia</taxon>
        <taxon>Bacteroidales</taxon>
        <taxon>Prevotellaceae</taxon>
        <taxon>Xylanibacter</taxon>
    </lineage>
</organism>
<dbReference type="RefSeq" id="WP_036875832.1">
    <property type="nucleotide sequence ID" value="NZ_KK073873.1"/>
</dbReference>
<evidence type="ECO:0000256" key="6">
    <source>
        <dbReference type="ARBA" id="ARBA00023077"/>
    </source>
</evidence>
<dbReference type="Gene3D" id="2.170.130.10">
    <property type="entry name" value="TonB-dependent receptor, plug domain"/>
    <property type="match status" value="1"/>
</dbReference>
<dbReference type="InterPro" id="IPR012910">
    <property type="entry name" value="Plug_dom"/>
</dbReference>
<feature type="domain" description="TonB-dependent receptor plug" evidence="13">
    <location>
        <begin position="86"/>
        <end position="191"/>
    </location>
</feature>
<keyword evidence="8 14" id="KW-0675">Receptor</keyword>
<name>A0ABN0RTU7_9BACT</name>
<evidence type="ECO:0000256" key="8">
    <source>
        <dbReference type="ARBA" id="ARBA00023170"/>
    </source>
</evidence>
<evidence type="ECO:0000259" key="12">
    <source>
        <dbReference type="Pfam" id="PF00593"/>
    </source>
</evidence>
<evidence type="ECO:0000256" key="11">
    <source>
        <dbReference type="RuleBase" id="RU003357"/>
    </source>
</evidence>
<evidence type="ECO:0000256" key="1">
    <source>
        <dbReference type="ARBA" id="ARBA00004571"/>
    </source>
</evidence>
<keyword evidence="4 10" id="KW-0812">Transmembrane</keyword>
<comment type="caution">
    <text evidence="14">The sequence shown here is derived from an EMBL/GenBank/DDBJ whole genome shotgun (WGS) entry which is preliminary data.</text>
</comment>
<sequence>MYKTISSRCSSLKFKHFGHKGYSLFSCLGKEVLIGTLSVATLSHAKAESVSTQPVKKDSLSMAGSKEVMLDEVNITGSRAPMTALQSAKIVSVITRDDINRAQAESVNDLLKMATGVDVRQRGGFGVQTDISINGGTFDQITILLNGINISNPQTGHNAADFPVNLNDIERIEVLEGASARLFGSSAFNGAINIVTRSDRQSDVRINAEGGSFGSVGGGASVALAGKNVHNQISSGYMRSDGGSDNSDFKKWHGFYQGDLASHYINLNWQFGLSSQDYGANTFYSAKYSNQYEETRRIIASVSGDIHNLPAGLVITPTVYWNRSTDHYQLIRFMEGDKAGENYHRDDVYGASVNAHISWLLGTTAIGADIRKEHIYSTALGELMGQSQWKSIHGTERMYNHEGERTNNSVFMEHDVVLDKFTLSAGILANKNTALSGGLRFYPGIDISYRPNYNWKLYASWNKALRMPTFTDLYMSNVIQQGDTKLNPEKNDTYKIGTRYRCKGIEAILSGFYSRGKDMIDWVFESNTSTKYHAMNIGTLNNIGYSADITLNIPELICETSYITKLKFGYAYIHQNHDTDQPIYKSLYALEYLKNKFTAEADHRIFSKLSAAWYIRWQQRMNGYSPYTKIDCKVQWTEPKYDLYVKMDNITNHRYYDLGGVLQPGFWIMVGGNLKIDL</sequence>
<reference evidence="14" key="1">
    <citation type="submission" date="2013-07" db="EMBL/GenBank/DDBJ databases">
        <authorList>
            <consortium name="DOE Joint Genome Institute"/>
            <person name="Anderson I."/>
            <person name="Huntemann M."/>
            <person name="Han J."/>
            <person name="Chen A."/>
            <person name="Kyrpides N."/>
            <person name="Mavromatis K."/>
            <person name="Markowitz V."/>
            <person name="Palaniappan K."/>
            <person name="Ivanova N."/>
            <person name="Schaumberg A."/>
            <person name="Pati A."/>
            <person name="Liolios K."/>
            <person name="Nordberg H.P."/>
            <person name="Cantor M.N."/>
            <person name="Hua S.X."/>
            <person name="Woyke T."/>
        </authorList>
    </citation>
    <scope>NUCLEOTIDE SEQUENCE [LARGE SCALE GENOMIC DNA]</scope>
    <source>
        <strain evidence="14">DSM 17970</strain>
    </source>
</reference>
<feature type="domain" description="TonB-dependent receptor-like beta-barrel" evidence="12">
    <location>
        <begin position="242"/>
        <end position="650"/>
    </location>
</feature>
<evidence type="ECO:0000256" key="5">
    <source>
        <dbReference type="ARBA" id="ARBA00022729"/>
    </source>
</evidence>
<keyword evidence="9 10" id="KW-0998">Cell outer membrane</keyword>
<keyword evidence="15" id="KW-1185">Reference proteome</keyword>
<keyword evidence="3 10" id="KW-1134">Transmembrane beta strand</keyword>
<dbReference type="InterPro" id="IPR036942">
    <property type="entry name" value="Beta-barrel_TonB_sf"/>
</dbReference>
<protein>
    <submittedName>
        <fullName evidence="14">Outer membrane cobalamin receptor protein</fullName>
    </submittedName>
</protein>
<evidence type="ECO:0000256" key="10">
    <source>
        <dbReference type="PROSITE-ProRule" id="PRU01360"/>
    </source>
</evidence>
<evidence type="ECO:0000256" key="2">
    <source>
        <dbReference type="ARBA" id="ARBA00022448"/>
    </source>
</evidence>
<dbReference type="EMBL" id="JFBS01000001">
    <property type="protein sequence ID" value="EXG77664.1"/>
    <property type="molecule type" value="Genomic_DNA"/>
</dbReference>
<dbReference type="InterPro" id="IPR039426">
    <property type="entry name" value="TonB-dep_rcpt-like"/>
</dbReference>
<keyword evidence="2 10" id="KW-0813">Transport</keyword>
<dbReference type="InterPro" id="IPR037066">
    <property type="entry name" value="Plug_dom_sf"/>
</dbReference>
<keyword evidence="6 11" id="KW-0798">TonB box</keyword>
<accession>A0ABN0RTU7</accession>
<dbReference type="SUPFAM" id="SSF56935">
    <property type="entry name" value="Porins"/>
    <property type="match status" value="1"/>
</dbReference>
<comment type="subcellular location">
    <subcellularLocation>
        <location evidence="1 10">Cell outer membrane</location>
        <topology evidence="1 10">Multi-pass membrane protein</topology>
    </subcellularLocation>
</comment>
<evidence type="ECO:0000259" key="13">
    <source>
        <dbReference type="Pfam" id="PF07715"/>
    </source>
</evidence>
<evidence type="ECO:0000256" key="3">
    <source>
        <dbReference type="ARBA" id="ARBA00022452"/>
    </source>
</evidence>
<dbReference type="Pfam" id="PF07715">
    <property type="entry name" value="Plug"/>
    <property type="match status" value="1"/>
</dbReference>
<dbReference type="Proteomes" id="UP000243438">
    <property type="component" value="Unassembled WGS sequence"/>
</dbReference>
<dbReference type="Pfam" id="PF00593">
    <property type="entry name" value="TonB_dep_Rec_b-barrel"/>
    <property type="match status" value="1"/>
</dbReference>
<proteinExistence type="inferred from homology"/>
<evidence type="ECO:0000313" key="15">
    <source>
        <dbReference type="Proteomes" id="UP000243438"/>
    </source>
</evidence>
<evidence type="ECO:0000256" key="7">
    <source>
        <dbReference type="ARBA" id="ARBA00023136"/>
    </source>
</evidence>
<gene>
    <name evidence="14" type="ORF">XylorDRAFT_0002</name>
</gene>
<dbReference type="Gene3D" id="2.40.170.20">
    <property type="entry name" value="TonB-dependent receptor, beta-barrel domain"/>
    <property type="match status" value="1"/>
</dbReference>
<evidence type="ECO:0000256" key="4">
    <source>
        <dbReference type="ARBA" id="ARBA00022692"/>
    </source>
</evidence>